<dbReference type="PANTHER" id="PTHR47345">
    <property type="entry name" value="CUT9-INTERACTING PROTEIN SCN1"/>
    <property type="match status" value="1"/>
</dbReference>
<dbReference type="InterPro" id="IPR001130">
    <property type="entry name" value="TatD-like"/>
</dbReference>
<dbReference type="InterPro" id="IPR032466">
    <property type="entry name" value="Metal_Hydrolase"/>
</dbReference>
<dbReference type="SUPFAM" id="SSF51556">
    <property type="entry name" value="Metallo-dependent hydrolases"/>
    <property type="match status" value="1"/>
</dbReference>
<evidence type="ECO:0000313" key="3">
    <source>
        <dbReference type="Proteomes" id="UP000295083"/>
    </source>
</evidence>
<dbReference type="AlphaFoldDB" id="A0A4R8PWF1"/>
<gene>
    <name evidence="2" type="primary">scn1</name>
    <name evidence="2" type="ORF">C8035_v007489</name>
</gene>
<organism evidence="2 3">
    <name type="scientific">Colletotrichum spinosum</name>
    <dbReference type="NCBI Taxonomy" id="1347390"/>
    <lineage>
        <taxon>Eukaryota</taxon>
        <taxon>Fungi</taxon>
        <taxon>Dikarya</taxon>
        <taxon>Ascomycota</taxon>
        <taxon>Pezizomycotina</taxon>
        <taxon>Sordariomycetes</taxon>
        <taxon>Hypocreomycetidae</taxon>
        <taxon>Glomerellales</taxon>
        <taxon>Glomerellaceae</taxon>
        <taxon>Colletotrichum</taxon>
        <taxon>Colletotrichum orbiculare species complex</taxon>
    </lineage>
</organism>
<dbReference type="GO" id="GO:0016788">
    <property type="term" value="F:hydrolase activity, acting on ester bonds"/>
    <property type="evidence" value="ECO:0007669"/>
    <property type="project" value="InterPro"/>
</dbReference>
<dbReference type="Pfam" id="PF01026">
    <property type="entry name" value="TatD_DNase"/>
    <property type="match status" value="1"/>
</dbReference>
<feature type="region of interest" description="Disordered" evidence="1">
    <location>
        <begin position="1"/>
        <end position="23"/>
    </location>
</feature>
<evidence type="ECO:0000256" key="1">
    <source>
        <dbReference type="SAM" id="MobiDB-lite"/>
    </source>
</evidence>
<feature type="compositionally biased region" description="Polar residues" evidence="1">
    <location>
        <begin position="185"/>
        <end position="198"/>
    </location>
</feature>
<name>A0A4R8PWF1_9PEZI</name>
<sequence>MCGQHDTRDANPSTAVTPASSSSDPFPWNHGIYDAHCHPTDTLSSIDAIPKMRAAVLTVMATRSQDQDLVADVAASLGVRSKYEMSQGRLIPCFGWHPWFSYQLFDDTVPEAERTFREGQPDAKDRHYHAVLTPVPEDPSFLDALPAPRPLSAFLGDTRDRLLVHPLALVGEVGLDKAFRLPEGWSNNDESSRDQTLTPGGREGRRLTPQHVKMPHQVTVLKAQLALAGELGRAVSVHGVQAHGLLHDTLASLWKGHKKEVISRRQKKLVAEGAEDPDSDDEVDEVDEDDYGKRRVPPKPYPPRICLHSYSGPAEILKQYTNPAIPARIFFSFSSAINLGTKAGADKIVEVIEACPDDSILVESDLHIAGEEMDTRLEEMYRKICDIKGWKLQDGVARIGKNYREFIFG</sequence>
<feature type="region of interest" description="Disordered" evidence="1">
    <location>
        <begin position="182"/>
        <end position="208"/>
    </location>
</feature>
<accession>A0A4R8PWF1</accession>
<protein>
    <submittedName>
        <fullName evidence="2">Cut9-interacting protein scn1</fullName>
    </submittedName>
</protein>
<dbReference type="PANTHER" id="PTHR47345:SF1">
    <property type="entry name" value="CUT9-INTERACTING PROTEIN SCN1"/>
    <property type="match status" value="1"/>
</dbReference>
<comment type="caution">
    <text evidence="2">The sequence shown here is derived from an EMBL/GenBank/DDBJ whole genome shotgun (WGS) entry which is preliminary data.</text>
</comment>
<feature type="region of interest" description="Disordered" evidence="1">
    <location>
        <begin position="269"/>
        <end position="298"/>
    </location>
</feature>
<evidence type="ECO:0000313" key="2">
    <source>
        <dbReference type="EMBL" id="TDZ28560.1"/>
    </source>
</evidence>
<feature type="compositionally biased region" description="Acidic residues" evidence="1">
    <location>
        <begin position="273"/>
        <end position="290"/>
    </location>
</feature>
<dbReference type="Gene3D" id="3.20.20.140">
    <property type="entry name" value="Metal-dependent hydrolases"/>
    <property type="match status" value="1"/>
</dbReference>
<dbReference type="InterPro" id="IPR053044">
    <property type="entry name" value="Metallo-hydrolase/TatD-type"/>
</dbReference>
<proteinExistence type="predicted"/>
<feature type="compositionally biased region" description="Low complexity" evidence="1">
    <location>
        <begin position="12"/>
        <end position="23"/>
    </location>
</feature>
<keyword evidence="3" id="KW-1185">Reference proteome</keyword>
<reference evidence="2 3" key="1">
    <citation type="submission" date="2018-11" db="EMBL/GenBank/DDBJ databases">
        <title>Genome sequence and assembly of Colletotrichum spinosum.</title>
        <authorList>
            <person name="Gan P."/>
            <person name="Shirasu K."/>
        </authorList>
    </citation>
    <scope>NUCLEOTIDE SEQUENCE [LARGE SCALE GENOMIC DNA]</scope>
    <source>
        <strain evidence="2 3">CBS 515.97</strain>
    </source>
</reference>
<dbReference type="Proteomes" id="UP000295083">
    <property type="component" value="Unassembled WGS sequence"/>
</dbReference>
<dbReference type="EMBL" id="QAPG01000834">
    <property type="protein sequence ID" value="TDZ28560.1"/>
    <property type="molecule type" value="Genomic_DNA"/>
</dbReference>